<feature type="compositionally biased region" description="Low complexity" evidence="1">
    <location>
        <begin position="1"/>
        <end position="22"/>
    </location>
</feature>
<sequence>MSQGTSSQQTSSPTTTTSTSTSGKIITQAPHIQPSMEFPKPAVLQNFTTAPNNMTFTTRDADGNRVTVVLEDYDAPTPLGQRVKGSVQEAGVKTANCCLGCVCRACCGI</sequence>
<feature type="region of interest" description="Disordered" evidence="1">
    <location>
        <begin position="1"/>
        <end position="30"/>
    </location>
</feature>
<name>A0AAN7Z5A7_9PEZI</name>
<gene>
    <name evidence="2" type="ORF">RRF57_006077</name>
</gene>
<dbReference type="AlphaFoldDB" id="A0AAN7Z5A7"/>
<protein>
    <submittedName>
        <fullName evidence="2">Uncharacterized protein</fullName>
    </submittedName>
</protein>
<dbReference type="EMBL" id="JAWHQM010000015">
    <property type="protein sequence ID" value="KAK5630362.1"/>
    <property type="molecule type" value="Genomic_DNA"/>
</dbReference>
<dbReference type="Proteomes" id="UP001305414">
    <property type="component" value="Unassembled WGS sequence"/>
</dbReference>
<comment type="caution">
    <text evidence="2">The sequence shown here is derived from an EMBL/GenBank/DDBJ whole genome shotgun (WGS) entry which is preliminary data.</text>
</comment>
<evidence type="ECO:0000313" key="2">
    <source>
        <dbReference type="EMBL" id="KAK5630362.1"/>
    </source>
</evidence>
<proteinExistence type="predicted"/>
<evidence type="ECO:0000313" key="3">
    <source>
        <dbReference type="Proteomes" id="UP001305414"/>
    </source>
</evidence>
<reference evidence="2 3" key="1">
    <citation type="submission" date="2023-10" db="EMBL/GenBank/DDBJ databases">
        <title>Draft genome sequence of Xylaria bambusicola isolate GMP-LS, the root and basal stem rot pathogen of sugarcane in Indonesia.</title>
        <authorList>
            <person name="Selvaraj P."/>
            <person name="Muralishankar V."/>
            <person name="Muruganantham S."/>
            <person name="Sp S."/>
            <person name="Haryani S."/>
            <person name="Lau K.J.X."/>
            <person name="Naqvi N.I."/>
        </authorList>
    </citation>
    <scope>NUCLEOTIDE SEQUENCE [LARGE SCALE GENOMIC DNA]</scope>
    <source>
        <strain evidence="2">GMP-LS</strain>
    </source>
</reference>
<keyword evidence="3" id="KW-1185">Reference proteome</keyword>
<organism evidence="2 3">
    <name type="scientific">Xylaria bambusicola</name>
    <dbReference type="NCBI Taxonomy" id="326684"/>
    <lineage>
        <taxon>Eukaryota</taxon>
        <taxon>Fungi</taxon>
        <taxon>Dikarya</taxon>
        <taxon>Ascomycota</taxon>
        <taxon>Pezizomycotina</taxon>
        <taxon>Sordariomycetes</taxon>
        <taxon>Xylariomycetidae</taxon>
        <taxon>Xylariales</taxon>
        <taxon>Xylariaceae</taxon>
        <taxon>Xylaria</taxon>
    </lineage>
</organism>
<evidence type="ECO:0000256" key="1">
    <source>
        <dbReference type="SAM" id="MobiDB-lite"/>
    </source>
</evidence>
<accession>A0AAN7Z5A7</accession>